<dbReference type="GO" id="GO:0032259">
    <property type="term" value="P:methylation"/>
    <property type="evidence" value="ECO:0007669"/>
    <property type="project" value="UniProtKB-KW"/>
</dbReference>
<dbReference type="RefSeq" id="WP_204602849.1">
    <property type="nucleotide sequence ID" value="NZ_JBHSED010000013.1"/>
</dbReference>
<dbReference type="GO" id="GO:0008168">
    <property type="term" value="F:methyltransferase activity"/>
    <property type="evidence" value="ECO:0007669"/>
    <property type="project" value="UniProtKB-KW"/>
</dbReference>
<dbReference type="EC" id="2.1.1.-" evidence="1"/>
<keyword evidence="1" id="KW-0969">Cilium</keyword>
<keyword evidence="1" id="KW-0282">Flagellum</keyword>
<dbReference type="EMBL" id="JBHSED010000013">
    <property type="protein sequence ID" value="MFC4303430.1"/>
    <property type="molecule type" value="Genomic_DNA"/>
</dbReference>
<gene>
    <name evidence="1" type="primary">fliB</name>
    <name evidence="1" type="ORF">ACFO1S_08195</name>
</gene>
<organism evidence="1 2">
    <name type="scientific">Cohnella boryungensis</name>
    <dbReference type="NCBI Taxonomy" id="768479"/>
    <lineage>
        <taxon>Bacteria</taxon>
        <taxon>Bacillati</taxon>
        <taxon>Bacillota</taxon>
        <taxon>Bacilli</taxon>
        <taxon>Bacillales</taxon>
        <taxon>Paenibacillaceae</taxon>
        <taxon>Cohnella</taxon>
    </lineage>
</organism>
<accession>A0ABV8S7Y8</accession>
<keyword evidence="2" id="KW-1185">Reference proteome</keyword>
<name>A0ABV8S7Y8_9BACL</name>
<proteinExistence type="predicted"/>
<reference evidence="2" key="1">
    <citation type="journal article" date="2019" name="Int. J. Syst. Evol. Microbiol.">
        <title>The Global Catalogue of Microorganisms (GCM) 10K type strain sequencing project: providing services to taxonomists for standard genome sequencing and annotation.</title>
        <authorList>
            <consortium name="The Broad Institute Genomics Platform"/>
            <consortium name="The Broad Institute Genome Sequencing Center for Infectious Disease"/>
            <person name="Wu L."/>
            <person name="Ma J."/>
        </authorList>
    </citation>
    <scope>NUCLEOTIDE SEQUENCE [LARGE SCALE GENOMIC DNA]</scope>
    <source>
        <strain evidence="2">CGMCC 4.1641</strain>
    </source>
</reference>
<keyword evidence="1" id="KW-0966">Cell projection</keyword>
<evidence type="ECO:0000313" key="1">
    <source>
        <dbReference type="EMBL" id="MFC4303430.1"/>
    </source>
</evidence>
<dbReference type="Proteomes" id="UP001595755">
    <property type="component" value="Unassembled WGS sequence"/>
</dbReference>
<comment type="caution">
    <text evidence="1">The sequence shown here is derived from an EMBL/GenBank/DDBJ whole genome shotgun (WGS) entry which is preliminary data.</text>
</comment>
<evidence type="ECO:0000313" key="2">
    <source>
        <dbReference type="Proteomes" id="UP001595755"/>
    </source>
</evidence>
<dbReference type="NCBIfam" id="NF038110">
    <property type="entry name" value="Lys_methyl_FliB"/>
    <property type="match status" value="1"/>
</dbReference>
<keyword evidence="1" id="KW-0489">Methyltransferase</keyword>
<sequence>MNNQSLQPEYMARFHCIGAECEDTCCAFWNVTVDKDTYDKYQAVEYPELQKRLNEDVIPKNTAEKSNLNYASMRLNSTTGACSFLDHGLCAIQAALGETYLSPTCATYPRRINEIDGSQEVSAALSCPEAARLALLQPDGIEFYYAPRKEEANTQWNARLSSQTAAAPVTLRYFWELRVLAIEIVQNRQYGLSHRLMMLAAFADLVDESISERPDRDLTPLVEQFRAGMASESELTDPQAFPVNHSFQLKLLNELLVGIMDKSQLVNVRYRECLTGYLRGMQQVEGQSFERILSFYEKTYAECHGAFLQEKEYILENYLVNLIFSTLFPVSTDGKMFDQVLYIGLLYALIRMQLIGMYADQGQITESDAVKLIQSFTKNFDHARFFKKEILEACKKEGVSALGHLSLLVMH</sequence>
<protein>
    <submittedName>
        <fullName evidence="1">Flagellin lysine-N-methylase</fullName>
        <ecNumber evidence="1">2.1.1.-</ecNumber>
    </submittedName>
</protein>
<keyword evidence="1" id="KW-0808">Transferase</keyword>